<evidence type="ECO:0000313" key="3">
    <source>
        <dbReference type="Proteomes" id="UP000018211"/>
    </source>
</evidence>
<organism evidence="2 3">
    <name type="scientific">Vibrio nigripulchritudo SOn1</name>
    <dbReference type="NCBI Taxonomy" id="1238450"/>
    <lineage>
        <taxon>Bacteria</taxon>
        <taxon>Pseudomonadati</taxon>
        <taxon>Pseudomonadota</taxon>
        <taxon>Gammaproteobacteria</taxon>
        <taxon>Vibrionales</taxon>
        <taxon>Vibrionaceae</taxon>
        <taxon>Vibrio</taxon>
    </lineage>
</organism>
<protein>
    <submittedName>
        <fullName evidence="2">Type II secretory pathway, pseudopilin PulG</fullName>
    </submittedName>
</protein>
<feature type="transmembrane region" description="Helical" evidence="1">
    <location>
        <begin position="6"/>
        <end position="27"/>
    </location>
</feature>
<keyword evidence="1" id="KW-1133">Transmembrane helix</keyword>
<keyword evidence="1" id="KW-0812">Transmembrane</keyword>
<dbReference type="SUPFAM" id="SSF54523">
    <property type="entry name" value="Pili subunits"/>
    <property type="match status" value="1"/>
</dbReference>
<dbReference type="AlphaFoldDB" id="A0AAV2VP91"/>
<dbReference type="Pfam" id="PF07963">
    <property type="entry name" value="N_methyl"/>
    <property type="match status" value="1"/>
</dbReference>
<dbReference type="RefSeq" id="WP_022611411.1">
    <property type="nucleotide sequence ID" value="NZ_LK391965.1"/>
</dbReference>
<dbReference type="InterPro" id="IPR012902">
    <property type="entry name" value="N_methyl_site"/>
</dbReference>
<proteinExistence type="predicted"/>
<dbReference type="NCBIfam" id="TIGR02532">
    <property type="entry name" value="IV_pilin_GFxxxE"/>
    <property type="match status" value="1"/>
</dbReference>
<name>A0AAV2VP91_9VIBR</name>
<reference evidence="2 3" key="1">
    <citation type="journal article" date="2013" name="ISME J.">
        <title>Comparative genomics of pathogenic lineages of Vibrio nigripulchritudo identifies virulence-associated traits.</title>
        <authorList>
            <person name="Goudenege D."/>
            <person name="Labreuche Y."/>
            <person name="Krin E."/>
            <person name="Ansquer D."/>
            <person name="Mangenot S."/>
            <person name="Calteau A."/>
            <person name="Medigue C."/>
            <person name="Mazel D."/>
            <person name="Polz M.F."/>
            <person name="Le Roux F."/>
        </authorList>
    </citation>
    <scope>NUCLEOTIDE SEQUENCE [LARGE SCALE GENOMIC DNA]</scope>
    <source>
        <strain evidence="2 3">SOn1</strain>
    </source>
</reference>
<evidence type="ECO:0000313" key="2">
    <source>
        <dbReference type="EMBL" id="CCO46197.1"/>
    </source>
</evidence>
<dbReference type="Gene3D" id="3.30.700.10">
    <property type="entry name" value="Glycoprotein, Type 4 Pilin"/>
    <property type="match status" value="1"/>
</dbReference>
<accession>A0AAV2VP91</accession>
<evidence type="ECO:0000256" key="1">
    <source>
        <dbReference type="SAM" id="Phobius"/>
    </source>
</evidence>
<dbReference type="Proteomes" id="UP000018211">
    <property type="component" value="Unassembled WGS sequence"/>
</dbReference>
<keyword evidence="1" id="KW-0472">Membrane</keyword>
<dbReference type="EMBL" id="CAOF01000081">
    <property type="protein sequence ID" value="CCO46197.1"/>
    <property type="molecule type" value="Genomic_DNA"/>
</dbReference>
<gene>
    <name evidence="2" type="ORF">VIBNISOn1_1710013</name>
</gene>
<sequence length="176" mass="19740">MSRQNGFSLIELVIVVAIMGILSAAALPKFTEVSSHAKRETLISAETAWNSAAKNITGQAMLEKKEKNSVIRFNGKVFKLSGLMPYLDAKNLDRAMSTKLAYKNVTTKNKNENGFKEGTSDEDDKVKSVIFWHHKMDGEKISDMTPEVIRESKCYIEISSKPNHQSYRTKSNFKGC</sequence>
<dbReference type="InterPro" id="IPR045584">
    <property type="entry name" value="Pilin-like"/>
</dbReference>
<comment type="caution">
    <text evidence="2">The sequence shown here is derived from an EMBL/GenBank/DDBJ whole genome shotgun (WGS) entry which is preliminary data.</text>
</comment>